<dbReference type="Gene3D" id="2.60.11.10">
    <property type="entry name" value="Cytochrome c oxidase, subunit Vb"/>
    <property type="match status" value="1"/>
</dbReference>
<dbReference type="InParanoid" id="D8LFS3"/>
<accession>D8LFS3</accession>
<dbReference type="eggNOG" id="ENOG502SFV0">
    <property type="taxonomic scope" value="Eukaryota"/>
</dbReference>
<reference evidence="2 3" key="1">
    <citation type="journal article" date="2010" name="Nature">
        <title>The Ectocarpus genome and the independent evolution of multicellularity in brown algae.</title>
        <authorList>
            <person name="Cock J.M."/>
            <person name="Sterck L."/>
            <person name="Rouze P."/>
            <person name="Scornet D."/>
            <person name="Allen A.E."/>
            <person name="Amoutzias G."/>
            <person name="Anthouard V."/>
            <person name="Artiguenave F."/>
            <person name="Aury J.M."/>
            <person name="Badger J.H."/>
            <person name="Beszteri B."/>
            <person name="Billiau K."/>
            <person name="Bonnet E."/>
            <person name="Bothwell J.H."/>
            <person name="Bowler C."/>
            <person name="Boyen C."/>
            <person name="Brownlee C."/>
            <person name="Carrano C.J."/>
            <person name="Charrier B."/>
            <person name="Cho G.Y."/>
            <person name="Coelho S.M."/>
            <person name="Collen J."/>
            <person name="Corre E."/>
            <person name="Da Silva C."/>
            <person name="Delage L."/>
            <person name="Delaroque N."/>
            <person name="Dittami S.M."/>
            <person name="Doulbeau S."/>
            <person name="Elias M."/>
            <person name="Farnham G."/>
            <person name="Gachon C.M."/>
            <person name="Gschloessl B."/>
            <person name="Heesch S."/>
            <person name="Jabbari K."/>
            <person name="Jubin C."/>
            <person name="Kawai H."/>
            <person name="Kimura K."/>
            <person name="Kloareg B."/>
            <person name="Kupper F.C."/>
            <person name="Lang D."/>
            <person name="Le Bail A."/>
            <person name="Leblanc C."/>
            <person name="Lerouge P."/>
            <person name="Lohr M."/>
            <person name="Lopez P.J."/>
            <person name="Martens C."/>
            <person name="Maumus F."/>
            <person name="Michel G."/>
            <person name="Miranda-Saavedra D."/>
            <person name="Morales J."/>
            <person name="Moreau H."/>
            <person name="Motomura T."/>
            <person name="Nagasato C."/>
            <person name="Napoli C.A."/>
            <person name="Nelson D.R."/>
            <person name="Nyvall-Collen P."/>
            <person name="Peters A.F."/>
            <person name="Pommier C."/>
            <person name="Potin P."/>
            <person name="Poulain J."/>
            <person name="Quesneville H."/>
            <person name="Read B."/>
            <person name="Rensing S.A."/>
            <person name="Ritter A."/>
            <person name="Rousvoal S."/>
            <person name="Samanta M."/>
            <person name="Samson G."/>
            <person name="Schroeder D.C."/>
            <person name="Segurens B."/>
            <person name="Strittmatter M."/>
            <person name="Tonon T."/>
            <person name="Tregear J.W."/>
            <person name="Valentin K."/>
            <person name="von Dassow P."/>
            <person name="Yamagishi T."/>
            <person name="Van de Peer Y."/>
            <person name="Wincker P."/>
        </authorList>
    </citation>
    <scope>NUCLEOTIDE SEQUENCE [LARGE SCALE GENOMIC DNA]</scope>
    <source>
        <strain evidence="3">Ec32 / CCAP1310/4</strain>
    </source>
</reference>
<keyword evidence="3" id="KW-1185">Reference proteome</keyword>
<proteinExistence type="predicted"/>
<dbReference type="GO" id="GO:0005740">
    <property type="term" value="C:mitochondrial envelope"/>
    <property type="evidence" value="ECO:0007669"/>
    <property type="project" value="InterPro"/>
</dbReference>
<dbReference type="GO" id="GO:0006123">
    <property type="term" value="P:mitochondrial electron transport, cytochrome c to oxygen"/>
    <property type="evidence" value="ECO:0007669"/>
    <property type="project" value="InterPro"/>
</dbReference>
<protein>
    <submittedName>
        <fullName evidence="2">Cytochrome c oxidase subunit Vb</fullName>
    </submittedName>
</protein>
<dbReference type="AlphaFoldDB" id="D8LFS3"/>
<dbReference type="EMBL" id="FN649760">
    <property type="protein sequence ID" value="CBN75647.1"/>
    <property type="molecule type" value="Genomic_DNA"/>
</dbReference>
<dbReference type="InterPro" id="IPR036972">
    <property type="entry name" value="Cyt_c_oxidase_su5b_sf"/>
</dbReference>
<name>D8LFS3_ECTSI</name>
<sequence>MFSTVARHVGVAARAAALRPQPTAAAAWRASAAALPQVARFSDGVGDGGIPDTHDTGRQKTEREGVGFNRDPIHPPKGSGTKAMPFEVPSEHQERVVGFEHPESHAMYWFPLAAGKLHYVEEIDRYFKLVPL</sequence>
<feature type="compositionally biased region" description="Basic and acidic residues" evidence="1">
    <location>
        <begin position="52"/>
        <end position="65"/>
    </location>
</feature>
<dbReference type="STRING" id="2880.D8LFS3"/>
<evidence type="ECO:0000313" key="3">
    <source>
        <dbReference type="Proteomes" id="UP000002630"/>
    </source>
</evidence>
<organism evidence="2 3">
    <name type="scientific">Ectocarpus siliculosus</name>
    <name type="common">Brown alga</name>
    <name type="synonym">Conferva siliculosa</name>
    <dbReference type="NCBI Taxonomy" id="2880"/>
    <lineage>
        <taxon>Eukaryota</taxon>
        <taxon>Sar</taxon>
        <taxon>Stramenopiles</taxon>
        <taxon>Ochrophyta</taxon>
        <taxon>PX clade</taxon>
        <taxon>Phaeophyceae</taxon>
        <taxon>Ectocarpales</taxon>
        <taxon>Ectocarpaceae</taxon>
        <taxon>Ectocarpus</taxon>
    </lineage>
</organism>
<feature type="region of interest" description="Disordered" evidence="1">
    <location>
        <begin position="43"/>
        <end position="85"/>
    </location>
</feature>
<evidence type="ECO:0000256" key="1">
    <source>
        <dbReference type="SAM" id="MobiDB-lite"/>
    </source>
</evidence>
<dbReference type="Proteomes" id="UP000002630">
    <property type="component" value="Unassembled WGS sequence"/>
</dbReference>
<dbReference type="OrthoDB" id="10249250at2759"/>
<dbReference type="GO" id="GO:0045277">
    <property type="term" value="C:respiratory chain complex IV"/>
    <property type="evidence" value="ECO:0007669"/>
    <property type="project" value="InterPro"/>
</dbReference>
<gene>
    <name evidence="2" type="primary">COX5b</name>
    <name evidence="2" type="ORF">Esi_0151_0047</name>
</gene>
<evidence type="ECO:0000313" key="2">
    <source>
        <dbReference type="EMBL" id="CBN75647.1"/>
    </source>
</evidence>